<feature type="domain" description="DUF155" evidence="4">
    <location>
        <begin position="306"/>
        <end position="477"/>
    </location>
</feature>
<keyword evidence="3" id="KW-0472">Membrane</keyword>
<reference evidence="5" key="1">
    <citation type="journal article" date="2023" name="Mol. Phylogenet. Evol.">
        <title>Genome-scale phylogeny and comparative genomics of the fungal order Sordariales.</title>
        <authorList>
            <person name="Hensen N."/>
            <person name="Bonometti L."/>
            <person name="Westerberg I."/>
            <person name="Brannstrom I.O."/>
            <person name="Guillou S."/>
            <person name="Cros-Aarteil S."/>
            <person name="Calhoun S."/>
            <person name="Haridas S."/>
            <person name="Kuo A."/>
            <person name="Mondo S."/>
            <person name="Pangilinan J."/>
            <person name="Riley R."/>
            <person name="LaButti K."/>
            <person name="Andreopoulos B."/>
            <person name="Lipzen A."/>
            <person name="Chen C."/>
            <person name="Yan M."/>
            <person name="Daum C."/>
            <person name="Ng V."/>
            <person name="Clum A."/>
            <person name="Steindorff A."/>
            <person name="Ohm R.A."/>
            <person name="Martin F."/>
            <person name="Silar P."/>
            <person name="Natvig D.O."/>
            <person name="Lalanne C."/>
            <person name="Gautier V."/>
            <person name="Ament-Velasquez S.L."/>
            <person name="Kruys A."/>
            <person name="Hutchinson M.I."/>
            <person name="Powell A.J."/>
            <person name="Barry K."/>
            <person name="Miller A.N."/>
            <person name="Grigoriev I.V."/>
            <person name="Debuchy R."/>
            <person name="Gladieux P."/>
            <person name="Hiltunen Thoren M."/>
            <person name="Johannesson H."/>
        </authorList>
    </citation>
    <scope>NUCLEOTIDE SEQUENCE</scope>
    <source>
        <strain evidence="5">CBS 731.68</strain>
    </source>
</reference>
<evidence type="ECO:0000313" key="6">
    <source>
        <dbReference type="Proteomes" id="UP001302602"/>
    </source>
</evidence>
<dbReference type="GO" id="GO:0005739">
    <property type="term" value="C:mitochondrion"/>
    <property type="evidence" value="ECO:0007669"/>
    <property type="project" value="UniProtKB-ARBA"/>
</dbReference>
<keyword evidence="6" id="KW-1185">Reference proteome</keyword>
<organism evidence="5 6">
    <name type="scientific">Parathielavia appendiculata</name>
    <dbReference type="NCBI Taxonomy" id="2587402"/>
    <lineage>
        <taxon>Eukaryota</taxon>
        <taxon>Fungi</taxon>
        <taxon>Dikarya</taxon>
        <taxon>Ascomycota</taxon>
        <taxon>Pezizomycotina</taxon>
        <taxon>Sordariomycetes</taxon>
        <taxon>Sordariomycetidae</taxon>
        <taxon>Sordariales</taxon>
        <taxon>Chaetomiaceae</taxon>
        <taxon>Parathielavia</taxon>
    </lineage>
</organism>
<evidence type="ECO:0000256" key="3">
    <source>
        <dbReference type="SAM" id="Phobius"/>
    </source>
</evidence>
<comment type="caution">
    <text evidence="5">The sequence shown here is derived from an EMBL/GenBank/DDBJ whole genome shotgun (WGS) entry which is preliminary data.</text>
</comment>
<evidence type="ECO:0000259" key="4">
    <source>
        <dbReference type="Pfam" id="PF02582"/>
    </source>
</evidence>
<dbReference type="InterPro" id="IPR051624">
    <property type="entry name" value="RMD1/Sad1-interacting"/>
</dbReference>
<dbReference type="Pfam" id="PF02582">
    <property type="entry name" value="DUF155"/>
    <property type="match status" value="1"/>
</dbReference>
<accession>A0AAN6TYZ0</accession>
<keyword evidence="3" id="KW-1133">Transmembrane helix</keyword>
<feature type="region of interest" description="Disordered" evidence="2">
    <location>
        <begin position="1"/>
        <end position="83"/>
    </location>
</feature>
<name>A0AAN6TYZ0_9PEZI</name>
<dbReference type="PANTHER" id="PTHR16255">
    <property type="entry name" value="REQUIRED FOR MEIOTIC NUCLEAR DIVISION PROTEIN 1 HOMOLOG"/>
    <property type="match status" value="1"/>
</dbReference>
<evidence type="ECO:0000313" key="5">
    <source>
        <dbReference type="EMBL" id="KAK4123358.1"/>
    </source>
</evidence>
<reference evidence="5" key="2">
    <citation type="submission" date="2023-05" db="EMBL/GenBank/DDBJ databases">
        <authorList>
            <consortium name="Lawrence Berkeley National Laboratory"/>
            <person name="Steindorff A."/>
            <person name="Hensen N."/>
            <person name="Bonometti L."/>
            <person name="Westerberg I."/>
            <person name="Brannstrom I.O."/>
            <person name="Guillou S."/>
            <person name="Cros-Aarteil S."/>
            <person name="Calhoun S."/>
            <person name="Haridas S."/>
            <person name="Kuo A."/>
            <person name="Mondo S."/>
            <person name="Pangilinan J."/>
            <person name="Riley R."/>
            <person name="Labutti K."/>
            <person name="Andreopoulos B."/>
            <person name="Lipzen A."/>
            <person name="Chen C."/>
            <person name="Yanf M."/>
            <person name="Daum C."/>
            <person name="Ng V."/>
            <person name="Clum A."/>
            <person name="Ohm R."/>
            <person name="Martin F."/>
            <person name="Silar P."/>
            <person name="Natvig D."/>
            <person name="Lalanne C."/>
            <person name="Gautier V."/>
            <person name="Ament-Velasquez S.L."/>
            <person name="Kruys A."/>
            <person name="Hutchinson M.I."/>
            <person name="Powell A.J."/>
            <person name="Barry K."/>
            <person name="Miller A.N."/>
            <person name="Grigoriev I.V."/>
            <person name="Debuchy R."/>
            <person name="Gladieux P."/>
            <person name="Thoren M.H."/>
            <person name="Johannesson H."/>
        </authorList>
    </citation>
    <scope>NUCLEOTIDE SEQUENCE</scope>
    <source>
        <strain evidence="5">CBS 731.68</strain>
    </source>
</reference>
<evidence type="ECO:0000256" key="2">
    <source>
        <dbReference type="SAM" id="MobiDB-lite"/>
    </source>
</evidence>
<feature type="compositionally biased region" description="Low complexity" evidence="2">
    <location>
        <begin position="10"/>
        <end position="23"/>
    </location>
</feature>
<dbReference type="AlphaFoldDB" id="A0AAN6TYZ0"/>
<dbReference type="InterPro" id="IPR003734">
    <property type="entry name" value="DUF155"/>
</dbReference>
<dbReference type="Proteomes" id="UP001302602">
    <property type="component" value="Unassembled WGS sequence"/>
</dbReference>
<feature type="region of interest" description="Disordered" evidence="2">
    <location>
        <begin position="89"/>
        <end position="108"/>
    </location>
</feature>
<dbReference type="GeneID" id="87833843"/>
<feature type="transmembrane region" description="Helical" evidence="3">
    <location>
        <begin position="505"/>
        <end position="528"/>
    </location>
</feature>
<comment type="similarity">
    <text evidence="1">Belongs to the RMD1/sif2 family.</text>
</comment>
<evidence type="ECO:0000256" key="1">
    <source>
        <dbReference type="ARBA" id="ARBA00008306"/>
    </source>
</evidence>
<protein>
    <submittedName>
        <fullName evidence="5">DUF155-domain-containing protein</fullName>
    </submittedName>
</protein>
<dbReference type="PANTHER" id="PTHR16255:SF15">
    <property type="entry name" value="SPORULATION PROTEIN RMD1"/>
    <property type="match status" value="1"/>
</dbReference>
<proteinExistence type="inferred from homology"/>
<sequence length="531" mass="58901">MAERTVSEDTPLLSSGPSSGPARPTRPPRNVTFNPNPVTKTIEPDVAYHHPHQPHPHRLPVGPPSPSAISTGGLGGGPPMLSALNSRLRRRNSHGGSSPGPNSAGLPVVASNAALPKIGPQRSTKNAQKLKLLPNPELEDIVDEESGRDVYAQYTRIKDPTARRDAARLGKADRDRLPRVTAYCTANRYQMDGLQRFLKGKGKARGANPKLIDECIYTPYSYSSKQVEAARKERFLDVQSNPERRHSTGNIHDLVSESSHSTLGDGLSESQDTADDDILVHEHQITDDMPVGEPADFDIHVHTPEVFLFDYGVVVIWGMSAAHEQRFLKEISKFEVEKLAPDDVETEKFNFYYTHEYQARIYNDFIALRDKNNYMSKLAISHALAQSVKTSLFEELIASTIDTCKDIPAQLALTGTIALSRSQINMQIGELFILRISIHLNGSVLDTPELFWVEPQLEPVYQAVRSYLEMDQRVGLLTERLDVIADLLAVLKEQLSHGHGEKLEWIVIILIAAEIVVALVNIIVDLYVGVE</sequence>
<dbReference type="RefSeq" id="XP_062647129.1">
    <property type="nucleotide sequence ID" value="XM_062797075.1"/>
</dbReference>
<gene>
    <name evidence="5" type="ORF">N657DRAFT_690970</name>
</gene>
<feature type="compositionally biased region" description="Basic residues" evidence="2">
    <location>
        <begin position="49"/>
        <end position="58"/>
    </location>
</feature>
<feature type="compositionally biased region" description="Low complexity" evidence="2">
    <location>
        <begin position="94"/>
        <end position="105"/>
    </location>
</feature>
<dbReference type="EMBL" id="MU853229">
    <property type="protein sequence ID" value="KAK4123358.1"/>
    <property type="molecule type" value="Genomic_DNA"/>
</dbReference>
<keyword evidence="3" id="KW-0812">Transmembrane</keyword>